<dbReference type="GO" id="GO:0031956">
    <property type="term" value="F:medium-chain fatty acid-CoA ligase activity"/>
    <property type="evidence" value="ECO:0007669"/>
    <property type="project" value="TreeGrafter"/>
</dbReference>
<dbReference type="PANTHER" id="PTHR43201">
    <property type="entry name" value="ACYL-COA SYNTHETASE"/>
    <property type="match status" value="1"/>
</dbReference>
<dbReference type="InterPro" id="IPR045851">
    <property type="entry name" value="AMP-bd_C_sf"/>
</dbReference>
<dbReference type="EMBL" id="FWFJ01000013">
    <property type="protein sequence ID" value="SLN40869.1"/>
    <property type="molecule type" value="Genomic_DNA"/>
</dbReference>
<evidence type="ECO:0000259" key="3">
    <source>
        <dbReference type="Pfam" id="PF00501"/>
    </source>
</evidence>
<dbReference type="Pfam" id="PF13193">
    <property type="entry name" value="AMP-binding_C"/>
    <property type="match status" value="1"/>
</dbReference>
<protein>
    <submittedName>
        <fullName evidence="5">Putative sulfoacetate--CoA ligase</fullName>
        <ecNumber evidence="5">6.2.1.-</ecNumber>
    </submittedName>
</protein>
<evidence type="ECO:0000313" key="6">
    <source>
        <dbReference type="Proteomes" id="UP000194012"/>
    </source>
</evidence>
<dbReference type="AlphaFoldDB" id="A0A1X6Z780"/>
<organism evidence="5 6">
    <name type="scientific">Roseovarius gaetbuli</name>
    <dbReference type="NCBI Taxonomy" id="1356575"/>
    <lineage>
        <taxon>Bacteria</taxon>
        <taxon>Pseudomonadati</taxon>
        <taxon>Pseudomonadota</taxon>
        <taxon>Alphaproteobacteria</taxon>
        <taxon>Rhodobacterales</taxon>
        <taxon>Roseobacteraceae</taxon>
        <taxon>Roseovarius</taxon>
    </lineage>
</organism>
<proteinExistence type="inferred from homology"/>
<keyword evidence="2 5" id="KW-0436">Ligase</keyword>
<evidence type="ECO:0000259" key="4">
    <source>
        <dbReference type="Pfam" id="PF13193"/>
    </source>
</evidence>
<feature type="domain" description="AMP-binding enzyme C-terminal" evidence="4">
    <location>
        <begin position="410"/>
        <end position="485"/>
    </location>
</feature>
<dbReference type="InterPro" id="IPR000873">
    <property type="entry name" value="AMP-dep_synth/lig_dom"/>
</dbReference>
<feature type="domain" description="AMP-dependent synthetase/ligase" evidence="3">
    <location>
        <begin position="24"/>
        <end position="360"/>
    </location>
</feature>
<dbReference type="OrthoDB" id="9803968at2"/>
<evidence type="ECO:0000256" key="1">
    <source>
        <dbReference type="ARBA" id="ARBA00006432"/>
    </source>
</evidence>
<dbReference type="PROSITE" id="PS00455">
    <property type="entry name" value="AMP_BINDING"/>
    <property type="match status" value="1"/>
</dbReference>
<dbReference type="InterPro" id="IPR042099">
    <property type="entry name" value="ANL_N_sf"/>
</dbReference>
<reference evidence="6" key="1">
    <citation type="submission" date="2017-03" db="EMBL/GenBank/DDBJ databases">
        <authorList>
            <person name="Rodrigo-Torres L."/>
            <person name="Arahal R.D."/>
            <person name="Lucena T."/>
        </authorList>
    </citation>
    <scope>NUCLEOTIDE SEQUENCE [LARGE SCALE GENOMIC DNA]</scope>
    <source>
        <strain evidence="6">CECT 8370</strain>
    </source>
</reference>
<comment type="similarity">
    <text evidence="1">Belongs to the ATP-dependent AMP-binding enzyme family.</text>
</comment>
<accession>A0A1X6Z780</accession>
<dbReference type="Gene3D" id="3.40.50.12780">
    <property type="entry name" value="N-terminal domain of ligase-like"/>
    <property type="match status" value="1"/>
</dbReference>
<dbReference type="EC" id="6.2.1.-" evidence="5"/>
<name>A0A1X6Z780_9RHOB</name>
<dbReference type="GO" id="GO:0006631">
    <property type="term" value="P:fatty acid metabolic process"/>
    <property type="evidence" value="ECO:0007669"/>
    <property type="project" value="TreeGrafter"/>
</dbReference>
<dbReference type="RefSeq" id="WP_085826643.1">
    <property type="nucleotide sequence ID" value="NZ_FWFJ01000013.1"/>
</dbReference>
<dbReference type="InterPro" id="IPR020845">
    <property type="entry name" value="AMP-binding_CS"/>
</dbReference>
<dbReference type="Proteomes" id="UP000194012">
    <property type="component" value="Unassembled WGS sequence"/>
</dbReference>
<dbReference type="InterPro" id="IPR025110">
    <property type="entry name" value="AMP-bd_C"/>
</dbReference>
<evidence type="ECO:0000256" key="2">
    <source>
        <dbReference type="ARBA" id="ARBA00022598"/>
    </source>
</evidence>
<sequence>MRLDQDTPPKGTVRDWLDHRAGEDGIAFIFTDDGATLRWSELRAEAAQIASQLSMAGHAKGESVAILHPNGRAGVIALYGALYGGFRATMINLAAGRDAIAYALEHSDARTAFVHESAAELFDAAKPAAMTRFVAGAIPAATVLHDVGPQDHALLMYTSGTTGRPKGVVHTHASLLAGGWTTSIAHGLRPVDRGLCVLPIYHINGLCVSVMGALVSGGSIAMSPKFSAGQFWADAGASGATWFSVVPTIISHLLHGANDPDAITRQRLRFGRSASSALAPDVQTAFETRFDVPIVETMGLTETAAQILSNPLPPGVRKIGSPGVAYGNEVAILGADLRPCLPEVEGEIAIRGPNVMLEYLKNPEATAGTFTGDWLRTGDLGRIDADGYVYVTGRLKELIIKGGENIAPREIDEALYSHADVIEAAAFARPCKSYGERVEAAVRLRDGSDVSGGDLRQICVERVGAFKAPDVVHIIDELPKGPSGKIQRLKLAEVLGTLEPSD</sequence>
<dbReference type="Gene3D" id="3.30.300.30">
    <property type="match status" value="1"/>
</dbReference>
<dbReference type="SUPFAM" id="SSF56801">
    <property type="entry name" value="Acetyl-CoA synthetase-like"/>
    <property type="match status" value="1"/>
</dbReference>
<gene>
    <name evidence="5" type="primary">sauT</name>
    <name evidence="5" type="ORF">ROG8370_01705</name>
</gene>
<evidence type="ECO:0000313" key="5">
    <source>
        <dbReference type="EMBL" id="SLN40869.1"/>
    </source>
</evidence>
<keyword evidence="6" id="KW-1185">Reference proteome</keyword>
<dbReference type="PANTHER" id="PTHR43201:SF5">
    <property type="entry name" value="MEDIUM-CHAIN ACYL-COA LIGASE ACSF2, MITOCHONDRIAL"/>
    <property type="match status" value="1"/>
</dbReference>
<dbReference type="Pfam" id="PF00501">
    <property type="entry name" value="AMP-binding"/>
    <property type="match status" value="1"/>
</dbReference>